<dbReference type="Proteomes" id="UP000248090">
    <property type="component" value="Unassembled WGS sequence"/>
</dbReference>
<dbReference type="EMBL" id="LAPT01000077">
    <property type="protein sequence ID" value="PXF30389.1"/>
    <property type="molecule type" value="Genomic_DNA"/>
</dbReference>
<proteinExistence type="predicted"/>
<feature type="compositionally biased region" description="Low complexity" evidence="1">
    <location>
        <begin position="86"/>
        <end position="100"/>
    </location>
</feature>
<comment type="caution">
    <text evidence="2">The sequence shown here is derived from an EMBL/GenBank/DDBJ whole genome shotgun (WGS) entry which is preliminary data.</text>
</comment>
<protein>
    <submittedName>
        <fullName evidence="2">Uncharacterized protein</fullName>
    </submittedName>
</protein>
<feature type="compositionally biased region" description="Polar residues" evidence="1">
    <location>
        <begin position="101"/>
        <end position="112"/>
    </location>
</feature>
<keyword evidence="3" id="KW-1185">Reference proteome</keyword>
<feature type="region of interest" description="Disordered" evidence="1">
    <location>
        <begin position="86"/>
        <end position="116"/>
    </location>
</feature>
<evidence type="ECO:0000256" key="1">
    <source>
        <dbReference type="SAM" id="MobiDB-lite"/>
    </source>
</evidence>
<evidence type="ECO:0000313" key="3">
    <source>
        <dbReference type="Proteomes" id="UP000248090"/>
    </source>
</evidence>
<dbReference type="RefSeq" id="WP_110188181.1">
    <property type="nucleotide sequence ID" value="NZ_CP177354.1"/>
</dbReference>
<accession>A0ABX5LW42</accession>
<gene>
    <name evidence="2" type="ORF">WH50_15765</name>
</gene>
<organism evidence="2 3">
    <name type="scientific">Pokkaliibacter plantistimulans</name>
    <dbReference type="NCBI Taxonomy" id="1635171"/>
    <lineage>
        <taxon>Bacteria</taxon>
        <taxon>Pseudomonadati</taxon>
        <taxon>Pseudomonadota</taxon>
        <taxon>Gammaproteobacteria</taxon>
        <taxon>Oceanospirillales</taxon>
        <taxon>Balneatrichaceae</taxon>
        <taxon>Pokkaliibacter</taxon>
    </lineage>
</organism>
<reference evidence="2 3" key="1">
    <citation type="submission" date="2015-03" db="EMBL/GenBank/DDBJ databases">
        <authorList>
            <person name="Krishnan R."/>
            <person name="Midha S."/>
            <person name="Patil P.B."/>
            <person name="Rameshkumar N."/>
        </authorList>
    </citation>
    <scope>NUCLEOTIDE SEQUENCE [LARGE SCALE GENOMIC DNA]</scope>
    <source>
        <strain evidence="2 3">L1E11</strain>
    </source>
</reference>
<sequence length="132" mass="14470">MALNAADAQKWVDSLGPRPDPVQVAKAAMAIEKKLVRQDVSWQENEFEEAQAALQVLTASLYETEWSEQEQEQIAALSATAPAPVRTAPAADAAQPQFSANFHQQQEVTPAPTTAEEKLARFAALKDQLQKR</sequence>
<evidence type="ECO:0000313" key="2">
    <source>
        <dbReference type="EMBL" id="PXF30389.1"/>
    </source>
</evidence>
<name>A0ABX5LW42_9GAMM</name>